<dbReference type="Proteomes" id="UP000777784">
    <property type="component" value="Unassembled WGS sequence"/>
</dbReference>
<dbReference type="Gene3D" id="3.10.20.30">
    <property type="match status" value="1"/>
</dbReference>
<dbReference type="AlphaFoldDB" id="A0A948RV81"/>
<dbReference type="InterPro" id="IPR003749">
    <property type="entry name" value="ThiS/MoaD-like"/>
</dbReference>
<reference evidence="1" key="1">
    <citation type="submission" date="2021-05" db="EMBL/GenBank/DDBJ databases">
        <title>Energy efficiency and biological interactions define the core microbiome of deep oligotrophic groundwater.</title>
        <authorList>
            <person name="Mehrshad M."/>
            <person name="Lopez-Fernandez M."/>
            <person name="Bell E."/>
            <person name="Bernier-Latmani R."/>
            <person name="Bertilsson S."/>
            <person name="Dopson M."/>
        </authorList>
    </citation>
    <scope>NUCLEOTIDE SEQUENCE</scope>
    <source>
        <strain evidence="1">Modern_marine.mb.64</strain>
    </source>
</reference>
<dbReference type="SUPFAM" id="SSF54285">
    <property type="entry name" value="MoaD/ThiS"/>
    <property type="match status" value="1"/>
</dbReference>
<dbReference type="Pfam" id="PF02597">
    <property type="entry name" value="ThiS"/>
    <property type="match status" value="1"/>
</dbReference>
<evidence type="ECO:0000313" key="1">
    <source>
        <dbReference type="EMBL" id="MBU2690077.1"/>
    </source>
</evidence>
<protein>
    <submittedName>
        <fullName evidence="1">MoaD/ThiS family protein</fullName>
    </submittedName>
</protein>
<name>A0A948RV81_UNCEI</name>
<dbReference type="InterPro" id="IPR012675">
    <property type="entry name" value="Beta-grasp_dom_sf"/>
</dbReference>
<proteinExistence type="predicted"/>
<organism evidence="1 2">
    <name type="scientific">Eiseniibacteriota bacterium</name>
    <dbReference type="NCBI Taxonomy" id="2212470"/>
    <lineage>
        <taxon>Bacteria</taxon>
        <taxon>Candidatus Eiseniibacteriota</taxon>
    </lineage>
</organism>
<sequence length="79" mass="8664">MKITLRAGGILKNKLKTDADEHTMTIETKEGLTLREILKQADVPEEFVAFAIVAGEVQRLKYVPKDGDEITLQPPVSGG</sequence>
<evidence type="ECO:0000313" key="2">
    <source>
        <dbReference type="Proteomes" id="UP000777784"/>
    </source>
</evidence>
<dbReference type="InterPro" id="IPR016155">
    <property type="entry name" value="Mopterin_synth/thiamin_S_b"/>
</dbReference>
<accession>A0A948RV81</accession>
<comment type="caution">
    <text evidence="1">The sequence shown here is derived from an EMBL/GenBank/DDBJ whole genome shotgun (WGS) entry which is preliminary data.</text>
</comment>
<dbReference type="EMBL" id="JAHJDP010000023">
    <property type="protein sequence ID" value="MBU2690077.1"/>
    <property type="molecule type" value="Genomic_DNA"/>
</dbReference>
<gene>
    <name evidence="1" type="ORF">KJ970_04055</name>
</gene>